<feature type="domain" description="Thioesterase" evidence="3">
    <location>
        <begin position="16"/>
        <end position="89"/>
    </location>
</feature>
<organism evidence="4 5">
    <name type="scientific">Qipengyuania oceanensis</name>
    <dbReference type="NCBI Taxonomy" id="1463597"/>
    <lineage>
        <taxon>Bacteria</taxon>
        <taxon>Pseudomonadati</taxon>
        <taxon>Pseudomonadota</taxon>
        <taxon>Alphaproteobacteria</taxon>
        <taxon>Sphingomonadales</taxon>
        <taxon>Erythrobacteraceae</taxon>
        <taxon>Qipengyuania</taxon>
    </lineage>
</organism>
<keyword evidence="2" id="KW-0378">Hydrolase</keyword>
<accession>A0A844YBS1</accession>
<evidence type="ECO:0000259" key="3">
    <source>
        <dbReference type="Pfam" id="PF03061"/>
    </source>
</evidence>
<proteinExistence type="inferred from homology"/>
<dbReference type="EMBL" id="WTYN01000001">
    <property type="protein sequence ID" value="MXO61422.1"/>
    <property type="molecule type" value="Genomic_DNA"/>
</dbReference>
<dbReference type="InterPro" id="IPR006683">
    <property type="entry name" value="Thioestr_dom"/>
</dbReference>
<dbReference type="SUPFAM" id="SSF54637">
    <property type="entry name" value="Thioesterase/thiol ester dehydrase-isomerase"/>
    <property type="match status" value="1"/>
</dbReference>
<dbReference type="Pfam" id="PF03061">
    <property type="entry name" value="4HBT"/>
    <property type="match status" value="1"/>
</dbReference>
<protein>
    <submittedName>
        <fullName evidence="4">Hotdog fold thioesterase</fullName>
    </submittedName>
</protein>
<evidence type="ECO:0000256" key="1">
    <source>
        <dbReference type="ARBA" id="ARBA00008324"/>
    </source>
</evidence>
<evidence type="ECO:0000256" key="2">
    <source>
        <dbReference type="ARBA" id="ARBA00022801"/>
    </source>
</evidence>
<dbReference type="GO" id="GO:0047617">
    <property type="term" value="F:fatty acyl-CoA hydrolase activity"/>
    <property type="evidence" value="ECO:0007669"/>
    <property type="project" value="InterPro"/>
</dbReference>
<gene>
    <name evidence="4" type="ORF">GRI48_00175</name>
</gene>
<dbReference type="PANTHER" id="PTHR21660:SF1">
    <property type="entry name" value="ACYL-COENZYME A THIOESTERASE 13"/>
    <property type="match status" value="1"/>
</dbReference>
<comment type="caution">
    <text evidence="4">The sequence shown here is derived from an EMBL/GenBank/DDBJ whole genome shotgun (WGS) entry which is preliminary data.</text>
</comment>
<dbReference type="CDD" id="cd03443">
    <property type="entry name" value="PaaI_thioesterase"/>
    <property type="match status" value="1"/>
</dbReference>
<sequence length="102" mass="11251">MGLRMLDQHMNYRDMAHGGVLSTFADVAMSWQVHASEDPPLPVSTITLAVNFLAPARLGDWLVADMRIDRLGKRVAYCSGHILRGEEVLATATASFAVIRRI</sequence>
<dbReference type="InterPro" id="IPR039298">
    <property type="entry name" value="ACOT13"/>
</dbReference>
<comment type="similarity">
    <text evidence="1">Belongs to the thioesterase PaaI family.</text>
</comment>
<dbReference type="NCBIfam" id="TIGR00369">
    <property type="entry name" value="unchar_dom_1"/>
    <property type="match status" value="1"/>
</dbReference>
<dbReference type="Gene3D" id="3.10.129.10">
    <property type="entry name" value="Hotdog Thioesterase"/>
    <property type="match status" value="1"/>
</dbReference>
<dbReference type="InterPro" id="IPR029069">
    <property type="entry name" value="HotDog_dom_sf"/>
</dbReference>
<keyword evidence="5" id="KW-1185">Reference proteome</keyword>
<reference evidence="4 5" key="1">
    <citation type="submission" date="2019-12" db="EMBL/GenBank/DDBJ databases">
        <title>Genomic-based taxomic classification of the family Erythrobacteraceae.</title>
        <authorList>
            <person name="Xu L."/>
        </authorList>
    </citation>
    <scope>NUCLEOTIDE SEQUENCE [LARGE SCALE GENOMIC DNA]</scope>
    <source>
        <strain evidence="4 5">MCCC 1A09965</strain>
    </source>
</reference>
<name>A0A844YBS1_9SPHN</name>
<dbReference type="PANTHER" id="PTHR21660">
    <property type="entry name" value="THIOESTERASE SUPERFAMILY MEMBER-RELATED"/>
    <property type="match status" value="1"/>
</dbReference>
<dbReference type="InterPro" id="IPR003736">
    <property type="entry name" value="PAAI_dom"/>
</dbReference>
<evidence type="ECO:0000313" key="4">
    <source>
        <dbReference type="EMBL" id="MXO61422.1"/>
    </source>
</evidence>
<evidence type="ECO:0000313" key="5">
    <source>
        <dbReference type="Proteomes" id="UP000445582"/>
    </source>
</evidence>
<dbReference type="AlphaFoldDB" id="A0A844YBS1"/>
<dbReference type="Proteomes" id="UP000445582">
    <property type="component" value="Unassembled WGS sequence"/>
</dbReference>